<proteinExistence type="predicted"/>
<evidence type="ECO:0000256" key="1">
    <source>
        <dbReference type="PROSITE-ProRule" id="PRU00042"/>
    </source>
</evidence>
<dbReference type="EMBL" id="MK250085">
    <property type="protein sequence ID" value="QDY51683.1"/>
    <property type="molecule type" value="Genomic_DNA"/>
</dbReference>
<keyword evidence="1" id="KW-0863">Zinc-finger</keyword>
<dbReference type="InterPro" id="IPR036236">
    <property type="entry name" value="Znf_C2H2_sf"/>
</dbReference>
<organism evidence="4">
    <name type="scientific">Mimiviridae sp. ChoanoV1</name>
    <dbReference type="NCBI Taxonomy" id="2596887"/>
    <lineage>
        <taxon>Viruses</taxon>
        <taxon>Varidnaviria</taxon>
        <taxon>Bamfordvirae</taxon>
        <taxon>Nucleocytoviricota</taxon>
        <taxon>Megaviricetes</taxon>
        <taxon>Imitervirales</taxon>
        <taxon>Schizomimiviridae</taxon>
    </lineage>
</organism>
<feature type="coiled-coil region" evidence="2">
    <location>
        <begin position="95"/>
        <end position="124"/>
    </location>
</feature>
<dbReference type="SMART" id="SM00355">
    <property type="entry name" value="ZnF_C2H2"/>
    <property type="match status" value="2"/>
</dbReference>
<feature type="domain" description="C2H2-type" evidence="3">
    <location>
        <begin position="75"/>
        <end position="102"/>
    </location>
</feature>
<protein>
    <submittedName>
        <fullName evidence="4">Zinc finger, C2H2 type</fullName>
    </submittedName>
</protein>
<gene>
    <name evidence="4" type="ORF">1_68</name>
</gene>
<accession>A0A5B8HVP4</accession>
<keyword evidence="2" id="KW-0175">Coiled coil</keyword>
<evidence type="ECO:0000256" key="2">
    <source>
        <dbReference type="SAM" id="Coils"/>
    </source>
</evidence>
<name>A0A5B8HVP4_9VIRU</name>
<evidence type="ECO:0000313" key="4">
    <source>
        <dbReference type="EMBL" id="QDY51683.1"/>
    </source>
</evidence>
<sequence>MSLFNCNCCNYITNRKYDFNKHLKTKKHAINQKKLTPEMEKNDKIPSKTLNFPHLALISPHFPSKNEDQENKGKFSCTYCDKIYSRLDNLNRHILNSCKKKKEFKKSQNENLELKEIIKNQSKQITNIEKMLSGPNSTTNNTMNNNYSHNTIHNTININNYGEENLDMLTDEFKRQCVTRPYYALTKIIEKIHFNDEYPENKNIRLVNKRDNKVQILDNGKWNYRDKEEAIKYALDESNEKLGKFYDEKFNQCRKILRMSCKEIIKSVQESDPELMKILYKEMDLILFNN</sequence>
<dbReference type="GO" id="GO:0008270">
    <property type="term" value="F:zinc ion binding"/>
    <property type="evidence" value="ECO:0007669"/>
    <property type="project" value="UniProtKB-KW"/>
</dbReference>
<dbReference type="Gene3D" id="3.30.160.60">
    <property type="entry name" value="Classic Zinc Finger"/>
    <property type="match status" value="1"/>
</dbReference>
<keyword evidence="1" id="KW-0862">Zinc</keyword>
<dbReference type="InterPro" id="IPR013087">
    <property type="entry name" value="Znf_C2H2_type"/>
</dbReference>
<reference evidence="4" key="1">
    <citation type="submission" date="2018-11" db="EMBL/GenBank/DDBJ databases">
        <title>A distinct lineage of giant viruses engineers rhodopsin photosystems in predatory marine eukaryotes.</title>
        <authorList>
            <person name="Needham D.M."/>
            <person name="Yoshizawa S."/>
            <person name="Hosaka T."/>
            <person name="Poirier C."/>
            <person name="Choi C.-J."/>
            <person name="Hehenberger E."/>
            <person name="Irwin N.A.T."/>
            <person name="Wilken S."/>
            <person name="Yung C.-M."/>
            <person name="Bachy C."/>
            <person name="Kurihara R."/>
            <person name="Nakajima Y."/>
            <person name="Kojima K."/>
            <person name="Kimura-Someya T."/>
            <person name="Leonard G."/>
            <person name="Malmstrom R.R."/>
            <person name="Mende D."/>
            <person name="Olson D.K."/>
            <person name="Sudo Y."/>
            <person name="Sudek S."/>
            <person name="Richards T.A."/>
            <person name="DeLong E.F."/>
            <person name="Keeling P.J."/>
            <person name="Santoro A.E."/>
            <person name="Shirouzu M."/>
            <person name="Iwasaki W."/>
            <person name="Worden A.Z."/>
        </authorList>
    </citation>
    <scope>NUCLEOTIDE SEQUENCE</scope>
</reference>
<dbReference type="SUPFAM" id="SSF57667">
    <property type="entry name" value="beta-beta-alpha zinc fingers"/>
    <property type="match status" value="1"/>
</dbReference>
<dbReference type="PROSITE" id="PS50157">
    <property type="entry name" value="ZINC_FINGER_C2H2_2"/>
    <property type="match status" value="1"/>
</dbReference>
<keyword evidence="1" id="KW-0479">Metal-binding</keyword>
<evidence type="ECO:0000259" key="3">
    <source>
        <dbReference type="PROSITE" id="PS50157"/>
    </source>
</evidence>